<dbReference type="EMBL" id="JALGAR010000001">
    <property type="protein sequence ID" value="MCI4657321.1"/>
    <property type="molecule type" value="Genomic_DNA"/>
</dbReference>
<protein>
    <recommendedName>
        <fullName evidence="3">Core-binding (CB) domain-containing protein</fullName>
    </recommendedName>
</protein>
<gene>
    <name evidence="1" type="ORF">MQH31_05785</name>
</gene>
<dbReference type="Proteomes" id="UP001165341">
    <property type="component" value="Unassembled WGS sequence"/>
</dbReference>
<evidence type="ECO:0008006" key="3">
    <source>
        <dbReference type="Google" id="ProtNLM"/>
    </source>
</evidence>
<name>A0AA41UJT3_9MICO</name>
<evidence type="ECO:0000313" key="1">
    <source>
        <dbReference type="EMBL" id="MCI4657321.1"/>
    </source>
</evidence>
<dbReference type="SUPFAM" id="SSF56349">
    <property type="entry name" value="DNA breaking-rejoining enzymes"/>
    <property type="match status" value="1"/>
</dbReference>
<evidence type="ECO:0000313" key="2">
    <source>
        <dbReference type="Proteomes" id="UP001165341"/>
    </source>
</evidence>
<dbReference type="GO" id="GO:0003677">
    <property type="term" value="F:DNA binding"/>
    <property type="evidence" value="ECO:0007669"/>
    <property type="project" value="InterPro"/>
</dbReference>
<dbReference type="RefSeq" id="WP_243011270.1">
    <property type="nucleotide sequence ID" value="NZ_JALGAR010000001.1"/>
</dbReference>
<proteinExistence type="predicted"/>
<accession>A0AA41UJT3</accession>
<keyword evidence="2" id="KW-1185">Reference proteome</keyword>
<dbReference type="AlphaFoldDB" id="A0AA41UJT3"/>
<sequence length="689" mass="76573">MNYEPALAMAFELKSGDIYGSRPRRIDVNPSQYSNFEDDVWRLDPIVFGAHNRTSRLNFLNIPSVHRGVTKQLMFALLVAESPVAASPPSASTIVGAFSRIRAFTAWIETSGRGTVGTLGRADLDAYRLHLQSASSDNRDSLTTARLRAVRLFYLYREHLDESLSFDPNILDGWNGRVGRRKWKGENRTPRIPEEVSMPLIEWATRFVSDFAEDILQAREECIWLALRGRKVPAELRKQQTSAERAAAVEEVVDRYVAAGRPLPASICPPFNDTLKVNLNHIAREASACIESTRAQEAVRAAVSVVGIDSGTYIWHENQSPILREIAGRFFAYEDVPRWSQMLVTASYIVVAFYSGMRDSEIKSLRRGCIRVDRDSTGSLEIVRILGLAFKGETSPSGVPATWVVGAPVKIAIRVMETIRSEDKDELLFAPLREGGQAPRSLGRLAISNLTTIRHLNHFLGWVNTYAEGANRADLIPDVDGKEWRLNTKQFRRTLAWYIARRPGGSIAGAIQYRQNSLQMFEGYAGTSQSGFRAEVESEEAIRRGEYLLEIASGQHIVTGPAAAIAQTRAEAFAAKTSFSGVVVDNEYQLERFVRSSSPQVFPGDYVMCVFDPAKALCARKDPKSPNQAKCQPLACRNGALDEGNRQYWEEQHASLTGALGSELSPYVRVRLAKRLDDIDRLLVSGGGA</sequence>
<organism evidence="1 2">
    <name type="scientific">Cryobacterium zhongshanensis</name>
    <dbReference type="NCBI Taxonomy" id="2928153"/>
    <lineage>
        <taxon>Bacteria</taxon>
        <taxon>Bacillati</taxon>
        <taxon>Actinomycetota</taxon>
        <taxon>Actinomycetes</taxon>
        <taxon>Micrococcales</taxon>
        <taxon>Microbacteriaceae</taxon>
        <taxon>Cryobacterium</taxon>
    </lineage>
</organism>
<dbReference type="InterPro" id="IPR011010">
    <property type="entry name" value="DNA_brk_join_enz"/>
</dbReference>
<comment type="caution">
    <text evidence="1">The sequence shown here is derived from an EMBL/GenBank/DDBJ whole genome shotgun (WGS) entry which is preliminary data.</text>
</comment>
<reference evidence="1" key="1">
    <citation type="submission" date="2022-03" db="EMBL/GenBank/DDBJ databases">
        <title>Cryobacterium sp. nov. strain ZS14-85, isolated from Antarctic soil.</title>
        <authorList>
            <person name="Li J."/>
            <person name="Niu G."/>
        </authorList>
    </citation>
    <scope>NUCLEOTIDE SEQUENCE</scope>
    <source>
        <strain evidence="1">ZS14-85</strain>
    </source>
</reference>